<evidence type="ECO:0000313" key="3">
    <source>
        <dbReference type="EMBL" id="TPE60058.1"/>
    </source>
</evidence>
<accession>A0A501XHE5</accession>
<dbReference type="SUPFAM" id="SSF103025">
    <property type="entry name" value="Folate-binding domain"/>
    <property type="match status" value="1"/>
</dbReference>
<keyword evidence="1" id="KW-0809">Transit peptide</keyword>
<dbReference type="GO" id="GO:0016226">
    <property type="term" value="P:iron-sulfur cluster assembly"/>
    <property type="evidence" value="ECO:0007669"/>
    <property type="project" value="TreeGrafter"/>
</dbReference>
<organism evidence="3 4">
    <name type="scientific">Sandaracinobacter neustonicus</name>
    <dbReference type="NCBI Taxonomy" id="1715348"/>
    <lineage>
        <taxon>Bacteria</taxon>
        <taxon>Pseudomonadati</taxon>
        <taxon>Pseudomonadota</taxon>
        <taxon>Alphaproteobacteria</taxon>
        <taxon>Sphingomonadales</taxon>
        <taxon>Sphingosinicellaceae</taxon>
        <taxon>Sandaracinobacter</taxon>
    </lineage>
</organism>
<dbReference type="Proteomes" id="UP000319897">
    <property type="component" value="Unassembled WGS sequence"/>
</dbReference>
<dbReference type="InterPro" id="IPR057460">
    <property type="entry name" value="CAF17_C"/>
</dbReference>
<sequence>MPVCHMINRNILRLSGPDVREFLQGLLTQDIGALSPDAPQYAGLLSPQGKALFQLFLFADADDVLIDVEAAQADALAKRLTMVRLRKQVAIAPELALSVWQQWGEPGNDPRTPLAGSRFLAAEATADATMADWHAHRLPLGLPEADEIGSDELLWLETNARELNGVSFTKGCYTGQENTARMHHRDKLRKRLLPLRLTGPSTPDAALMAGERQAGELRGTRHGDLQMAIFRMDYADQPLSVDGAAVELIRPQWLASGD</sequence>
<dbReference type="PANTHER" id="PTHR22602">
    <property type="entry name" value="TRANSFERASE CAF17, MITOCHONDRIAL-RELATED"/>
    <property type="match status" value="1"/>
</dbReference>
<dbReference type="OrthoDB" id="9796287at2"/>
<evidence type="ECO:0000256" key="1">
    <source>
        <dbReference type="ARBA" id="ARBA00022946"/>
    </source>
</evidence>
<comment type="caution">
    <text evidence="3">The sequence shown here is derived from an EMBL/GenBank/DDBJ whole genome shotgun (WGS) entry which is preliminary data.</text>
</comment>
<gene>
    <name evidence="3" type="ORF">FJQ54_11605</name>
</gene>
<dbReference type="NCBIfam" id="TIGR03317">
    <property type="entry name" value="ygfZ_signature"/>
    <property type="match status" value="1"/>
</dbReference>
<keyword evidence="4" id="KW-1185">Reference proteome</keyword>
<dbReference type="Pfam" id="PF25455">
    <property type="entry name" value="Beta-barrel_CAF17_C"/>
    <property type="match status" value="1"/>
</dbReference>
<reference evidence="3 4" key="1">
    <citation type="submission" date="2019-06" db="EMBL/GenBank/DDBJ databases">
        <authorList>
            <person name="Lee I."/>
            <person name="Jang G.I."/>
            <person name="Hwang C.Y."/>
        </authorList>
    </citation>
    <scope>NUCLEOTIDE SEQUENCE [LARGE SCALE GENOMIC DNA]</scope>
    <source>
        <strain evidence="3 4">PAMC 28131</strain>
    </source>
</reference>
<dbReference type="EMBL" id="VFSU01000028">
    <property type="protein sequence ID" value="TPE60058.1"/>
    <property type="molecule type" value="Genomic_DNA"/>
</dbReference>
<protein>
    <submittedName>
        <fullName evidence="3">Folate-binding protein YgfZ</fullName>
    </submittedName>
</protein>
<dbReference type="PANTHER" id="PTHR22602:SF0">
    <property type="entry name" value="TRANSFERASE CAF17, MITOCHONDRIAL-RELATED"/>
    <property type="match status" value="1"/>
</dbReference>
<dbReference type="InterPro" id="IPR045179">
    <property type="entry name" value="YgfZ/GcvT"/>
</dbReference>
<feature type="domain" description="CAF17 C-terminal" evidence="2">
    <location>
        <begin position="189"/>
        <end position="254"/>
    </location>
</feature>
<name>A0A501XHE5_9SPHN</name>
<evidence type="ECO:0000259" key="2">
    <source>
        <dbReference type="Pfam" id="PF25455"/>
    </source>
</evidence>
<dbReference type="InterPro" id="IPR027266">
    <property type="entry name" value="TrmE/GcvT-like"/>
</dbReference>
<dbReference type="InterPro" id="IPR017703">
    <property type="entry name" value="YgfZ/GCV_T_CS"/>
</dbReference>
<evidence type="ECO:0000313" key="4">
    <source>
        <dbReference type="Proteomes" id="UP000319897"/>
    </source>
</evidence>
<dbReference type="AlphaFoldDB" id="A0A501XHE5"/>
<proteinExistence type="predicted"/>
<dbReference type="Gene3D" id="3.30.1360.120">
    <property type="entry name" value="Probable tRNA modification gtpase trme, domain 1"/>
    <property type="match status" value="2"/>
</dbReference>